<evidence type="ECO:0000313" key="5">
    <source>
        <dbReference type="Proteomes" id="UP001141434"/>
    </source>
</evidence>
<dbReference type="AlphaFoldDB" id="A0A9W9ERZ2"/>
<protein>
    <recommendedName>
        <fullName evidence="3">Methyltransferase domain-containing protein</fullName>
    </recommendedName>
</protein>
<reference evidence="4" key="1">
    <citation type="submission" date="2022-11" db="EMBL/GenBank/DDBJ databases">
        <authorList>
            <person name="Petersen C."/>
        </authorList>
    </citation>
    <scope>NUCLEOTIDE SEQUENCE</scope>
    <source>
        <strain evidence="4">IBT 34128</strain>
    </source>
</reference>
<evidence type="ECO:0000256" key="1">
    <source>
        <dbReference type="ARBA" id="ARBA00022679"/>
    </source>
</evidence>
<proteinExistence type="predicted"/>
<sequence>MIDFTEVNRKYFDQLATTYQDRFARAVKTITEQTQQHRLWLSDRWTDTAAGQGQEVKMLEYACGPGTVSMALAPFLTNVVGIDVASNMVDEYNRNAQAAGLGEKVTGHVADLLAESVPAEFSGPEFNDFDVVTVSMALHHFEHPDQALKRLAARLKQGGVCYIIDLVAQASHGHGDDHGHDHGHSHGHTHRRQSLDLDDAAATIKTHGFSRADMLNLFEDAGLTVGFEHKVLSEPLELTKDGKAITKTVFIARAQRV</sequence>
<dbReference type="InterPro" id="IPR029063">
    <property type="entry name" value="SAM-dependent_MTases_sf"/>
</dbReference>
<dbReference type="Gene3D" id="3.40.50.150">
    <property type="entry name" value="Vaccinia Virus protein VP39"/>
    <property type="match status" value="1"/>
</dbReference>
<gene>
    <name evidence="4" type="ORF">NUU61_008220</name>
</gene>
<feature type="compositionally biased region" description="Basic and acidic residues" evidence="2">
    <location>
        <begin position="173"/>
        <end position="184"/>
    </location>
</feature>
<dbReference type="PANTHER" id="PTHR43861">
    <property type="entry name" value="TRANS-ACONITATE 2-METHYLTRANSFERASE-RELATED"/>
    <property type="match status" value="1"/>
</dbReference>
<keyword evidence="1" id="KW-0808">Transferase</keyword>
<dbReference type="SUPFAM" id="SSF53335">
    <property type="entry name" value="S-adenosyl-L-methionine-dependent methyltransferases"/>
    <property type="match status" value="1"/>
</dbReference>
<name>A0A9W9ERZ2_9EURO</name>
<feature type="domain" description="Methyltransferase" evidence="3">
    <location>
        <begin position="59"/>
        <end position="159"/>
    </location>
</feature>
<organism evidence="4 5">
    <name type="scientific">Penicillium alfredii</name>
    <dbReference type="NCBI Taxonomy" id="1506179"/>
    <lineage>
        <taxon>Eukaryota</taxon>
        <taxon>Fungi</taxon>
        <taxon>Dikarya</taxon>
        <taxon>Ascomycota</taxon>
        <taxon>Pezizomycotina</taxon>
        <taxon>Eurotiomycetes</taxon>
        <taxon>Eurotiomycetidae</taxon>
        <taxon>Eurotiales</taxon>
        <taxon>Aspergillaceae</taxon>
        <taxon>Penicillium</taxon>
    </lineage>
</organism>
<dbReference type="EMBL" id="JAPMSZ010000010">
    <property type="protein sequence ID" value="KAJ5086913.1"/>
    <property type="molecule type" value="Genomic_DNA"/>
</dbReference>
<keyword evidence="5" id="KW-1185">Reference proteome</keyword>
<accession>A0A9W9ERZ2</accession>
<dbReference type="RefSeq" id="XP_056509038.1">
    <property type="nucleotide sequence ID" value="XM_056658745.1"/>
</dbReference>
<dbReference type="CDD" id="cd02440">
    <property type="entry name" value="AdoMet_MTases"/>
    <property type="match status" value="1"/>
</dbReference>
<dbReference type="GeneID" id="81397914"/>
<dbReference type="OrthoDB" id="66144at2759"/>
<feature type="region of interest" description="Disordered" evidence="2">
    <location>
        <begin position="173"/>
        <end position="192"/>
    </location>
</feature>
<dbReference type="Pfam" id="PF13649">
    <property type="entry name" value="Methyltransf_25"/>
    <property type="match status" value="1"/>
</dbReference>
<dbReference type="GO" id="GO:0016740">
    <property type="term" value="F:transferase activity"/>
    <property type="evidence" value="ECO:0007669"/>
    <property type="project" value="UniProtKB-KW"/>
</dbReference>
<reference evidence="4" key="2">
    <citation type="journal article" date="2023" name="IMA Fungus">
        <title>Comparative genomic study of the Penicillium genus elucidates a diverse pangenome and 15 lateral gene transfer events.</title>
        <authorList>
            <person name="Petersen C."/>
            <person name="Sorensen T."/>
            <person name="Nielsen M.R."/>
            <person name="Sondergaard T.E."/>
            <person name="Sorensen J.L."/>
            <person name="Fitzpatrick D.A."/>
            <person name="Frisvad J.C."/>
            <person name="Nielsen K.L."/>
        </authorList>
    </citation>
    <scope>NUCLEOTIDE SEQUENCE</scope>
    <source>
        <strain evidence="4">IBT 34128</strain>
    </source>
</reference>
<dbReference type="Proteomes" id="UP001141434">
    <property type="component" value="Unassembled WGS sequence"/>
</dbReference>
<comment type="caution">
    <text evidence="4">The sequence shown here is derived from an EMBL/GenBank/DDBJ whole genome shotgun (WGS) entry which is preliminary data.</text>
</comment>
<evidence type="ECO:0000256" key="2">
    <source>
        <dbReference type="SAM" id="MobiDB-lite"/>
    </source>
</evidence>
<dbReference type="InterPro" id="IPR041698">
    <property type="entry name" value="Methyltransf_25"/>
</dbReference>
<dbReference type="PANTHER" id="PTHR43861:SF3">
    <property type="entry name" value="PUTATIVE (AFU_ORTHOLOGUE AFUA_2G14390)-RELATED"/>
    <property type="match status" value="1"/>
</dbReference>
<evidence type="ECO:0000259" key="3">
    <source>
        <dbReference type="Pfam" id="PF13649"/>
    </source>
</evidence>
<evidence type="ECO:0000313" key="4">
    <source>
        <dbReference type="EMBL" id="KAJ5086913.1"/>
    </source>
</evidence>